<reference evidence="6 7" key="1">
    <citation type="journal article" date="2019" name="Nat. Ecol. Evol.">
        <title>Megaphylogeny resolves global patterns of mushroom evolution.</title>
        <authorList>
            <person name="Varga T."/>
            <person name="Krizsan K."/>
            <person name="Foldi C."/>
            <person name="Dima B."/>
            <person name="Sanchez-Garcia M."/>
            <person name="Sanchez-Ramirez S."/>
            <person name="Szollosi G.J."/>
            <person name="Szarkandi J.G."/>
            <person name="Papp V."/>
            <person name="Albert L."/>
            <person name="Andreopoulos W."/>
            <person name="Angelini C."/>
            <person name="Antonin V."/>
            <person name="Barry K.W."/>
            <person name="Bougher N.L."/>
            <person name="Buchanan P."/>
            <person name="Buyck B."/>
            <person name="Bense V."/>
            <person name="Catcheside P."/>
            <person name="Chovatia M."/>
            <person name="Cooper J."/>
            <person name="Damon W."/>
            <person name="Desjardin D."/>
            <person name="Finy P."/>
            <person name="Geml J."/>
            <person name="Haridas S."/>
            <person name="Hughes K."/>
            <person name="Justo A."/>
            <person name="Karasinski D."/>
            <person name="Kautmanova I."/>
            <person name="Kiss B."/>
            <person name="Kocsube S."/>
            <person name="Kotiranta H."/>
            <person name="LaButti K.M."/>
            <person name="Lechner B.E."/>
            <person name="Liimatainen K."/>
            <person name="Lipzen A."/>
            <person name="Lukacs Z."/>
            <person name="Mihaltcheva S."/>
            <person name="Morgado L.N."/>
            <person name="Niskanen T."/>
            <person name="Noordeloos M.E."/>
            <person name="Ohm R.A."/>
            <person name="Ortiz-Santana B."/>
            <person name="Ovrebo C."/>
            <person name="Racz N."/>
            <person name="Riley R."/>
            <person name="Savchenko A."/>
            <person name="Shiryaev A."/>
            <person name="Soop K."/>
            <person name="Spirin V."/>
            <person name="Szebenyi C."/>
            <person name="Tomsovsky M."/>
            <person name="Tulloss R.E."/>
            <person name="Uehling J."/>
            <person name="Grigoriev I.V."/>
            <person name="Vagvolgyi C."/>
            <person name="Papp T."/>
            <person name="Martin F.M."/>
            <person name="Miettinen O."/>
            <person name="Hibbett D.S."/>
            <person name="Nagy L.G."/>
        </authorList>
    </citation>
    <scope>NUCLEOTIDE SEQUENCE [LARGE SCALE GENOMIC DNA]</scope>
    <source>
        <strain evidence="6 7">CBS 309.79</strain>
    </source>
</reference>
<evidence type="ECO:0000313" key="6">
    <source>
        <dbReference type="EMBL" id="TFL00380.1"/>
    </source>
</evidence>
<dbReference type="InterPro" id="IPR029058">
    <property type="entry name" value="AB_hydrolase_fold"/>
</dbReference>
<dbReference type="InterPro" id="IPR050309">
    <property type="entry name" value="Type-B_Carboxylest/Lipase"/>
</dbReference>
<dbReference type="STRING" id="1884261.A0A5C3QGY3"/>
<sequence length="559" mass="60758">MHPLATLFVASLLGVCSTAAAPDLHTRQNSVVDLEYARYQANRNVLTDVTSFLGIRYAAAPVGDLRFRAPQPPPTASGVQRASENPKQCYQGWLLGGLAWDSGSSVKELTRSPEERALAGTSEDCLCLNVHIPGRVDPDKKLPVIVWIHGGGYVSGSASAYDGAKLVTGANKQVISVVIQYRLGLFGFLAGEEVKKGGALNAGLLDQEFALKWVQEHISKFGGDPAKVTIWGQSAGAGSVLQHIVAHDGQTSPPLFNKAITSSLYFPPQYPYDDEIPQGVYDRVVQKAGCAAQPDTLACLRATDISRLDSVNQIINKEGFYGTYTFVPVVDGEFVRQDVGRSLREKKVNGDALLSITNADEGFLFVNPLNPISPAKYAKNLFPKLSDEQADGIGRAYEGMGSKFDQASKMLAESTFLCPTIRLPEAFETQAYQGTFAIAPAVHMQDLLYYFKGYTPPCVQRVSFAPLAYPDFGTLHRIAGIPPILPLGSFADAFAGSFFEFALSGRPSDSWPGFTPNDSKSEMYFGQKGVLGMSTDIRMREVDRGLLERCRYVECCWDG</sequence>
<keyword evidence="7" id="KW-1185">Reference proteome</keyword>
<gene>
    <name evidence="6" type="ORF">BDV98DRAFT_509208</name>
</gene>
<comment type="similarity">
    <text evidence="2">Belongs to the 'GDXG' lipolytic enzyme family.</text>
</comment>
<dbReference type="InterPro" id="IPR002168">
    <property type="entry name" value="Lipase_GDXG_HIS_AS"/>
</dbReference>
<accession>A0A5C3QGY3</accession>
<evidence type="ECO:0000313" key="7">
    <source>
        <dbReference type="Proteomes" id="UP000305067"/>
    </source>
</evidence>
<evidence type="ECO:0000259" key="5">
    <source>
        <dbReference type="Pfam" id="PF00135"/>
    </source>
</evidence>
<proteinExistence type="inferred from homology"/>
<evidence type="ECO:0000256" key="3">
    <source>
        <dbReference type="ARBA" id="ARBA00022801"/>
    </source>
</evidence>
<comment type="similarity">
    <text evidence="1 4">Belongs to the type-B carboxylesterase/lipase family.</text>
</comment>
<dbReference type="Gene3D" id="3.40.50.1820">
    <property type="entry name" value="alpha/beta hydrolase"/>
    <property type="match status" value="1"/>
</dbReference>
<dbReference type="EC" id="3.1.1.-" evidence="4"/>
<dbReference type="SUPFAM" id="SSF53474">
    <property type="entry name" value="alpha/beta-Hydrolases"/>
    <property type="match status" value="1"/>
</dbReference>
<dbReference type="EMBL" id="ML178829">
    <property type="protein sequence ID" value="TFL00380.1"/>
    <property type="molecule type" value="Genomic_DNA"/>
</dbReference>
<dbReference type="Proteomes" id="UP000305067">
    <property type="component" value="Unassembled WGS sequence"/>
</dbReference>
<feature type="signal peptide" evidence="4">
    <location>
        <begin position="1"/>
        <end position="20"/>
    </location>
</feature>
<dbReference type="InterPro" id="IPR002018">
    <property type="entry name" value="CarbesteraseB"/>
</dbReference>
<dbReference type="AlphaFoldDB" id="A0A5C3QGY3"/>
<dbReference type="Pfam" id="PF00135">
    <property type="entry name" value="COesterase"/>
    <property type="match status" value="1"/>
</dbReference>
<name>A0A5C3QGY3_9AGAR</name>
<feature type="chain" id="PRO_5022987633" description="Carboxylic ester hydrolase" evidence="4">
    <location>
        <begin position="21"/>
        <end position="559"/>
    </location>
</feature>
<dbReference type="OrthoDB" id="408631at2759"/>
<evidence type="ECO:0000256" key="1">
    <source>
        <dbReference type="ARBA" id="ARBA00005964"/>
    </source>
</evidence>
<evidence type="ECO:0000256" key="2">
    <source>
        <dbReference type="ARBA" id="ARBA00010515"/>
    </source>
</evidence>
<keyword evidence="4" id="KW-0732">Signal</keyword>
<dbReference type="PANTHER" id="PTHR11559">
    <property type="entry name" value="CARBOXYLESTERASE"/>
    <property type="match status" value="1"/>
</dbReference>
<organism evidence="6 7">
    <name type="scientific">Pterulicium gracile</name>
    <dbReference type="NCBI Taxonomy" id="1884261"/>
    <lineage>
        <taxon>Eukaryota</taxon>
        <taxon>Fungi</taxon>
        <taxon>Dikarya</taxon>
        <taxon>Basidiomycota</taxon>
        <taxon>Agaricomycotina</taxon>
        <taxon>Agaricomycetes</taxon>
        <taxon>Agaricomycetidae</taxon>
        <taxon>Agaricales</taxon>
        <taxon>Pleurotineae</taxon>
        <taxon>Pterulaceae</taxon>
        <taxon>Pterulicium</taxon>
    </lineage>
</organism>
<feature type="domain" description="Carboxylesterase type B" evidence="5">
    <location>
        <begin position="47"/>
        <end position="369"/>
    </location>
</feature>
<protein>
    <recommendedName>
        <fullName evidence="4">Carboxylic ester hydrolase</fullName>
        <ecNumber evidence="4">3.1.1.-</ecNumber>
    </recommendedName>
</protein>
<dbReference type="PROSITE" id="PS00122">
    <property type="entry name" value="CARBOXYLESTERASE_B_1"/>
    <property type="match status" value="1"/>
</dbReference>
<evidence type="ECO:0000256" key="4">
    <source>
        <dbReference type="RuleBase" id="RU361235"/>
    </source>
</evidence>
<keyword evidence="3 4" id="KW-0378">Hydrolase</keyword>
<dbReference type="PROSITE" id="PS01173">
    <property type="entry name" value="LIPASE_GDXG_HIS"/>
    <property type="match status" value="1"/>
</dbReference>
<dbReference type="InterPro" id="IPR019826">
    <property type="entry name" value="Carboxylesterase_B_AS"/>
</dbReference>
<dbReference type="GO" id="GO:0016787">
    <property type="term" value="F:hydrolase activity"/>
    <property type="evidence" value="ECO:0007669"/>
    <property type="project" value="UniProtKB-KW"/>
</dbReference>